<reference evidence="1" key="1">
    <citation type="submission" date="2021-02" db="EMBL/GenBank/DDBJ databases">
        <title>Psilocybe cubensis genome.</title>
        <authorList>
            <person name="Mckernan K.J."/>
            <person name="Crawford S."/>
            <person name="Trippe A."/>
            <person name="Kane L.T."/>
            <person name="Mclaughlin S."/>
        </authorList>
    </citation>
    <scope>NUCLEOTIDE SEQUENCE [LARGE SCALE GENOMIC DNA]</scope>
    <source>
        <strain evidence="1">MGC-MH-2018</strain>
    </source>
</reference>
<dbReference type="OrthoDB" id="3351939at2759"/>
<sequence length="513" mass="56611">MEDAPLPAALQSTHNGLNACIPIAKLPAEILEEVFKICVSWFYGTKKPKHRLAWTQVCCSWRLISLSSSRLWQRIDLCDPRLAEVFLVRSKQAPLSVFSGTPVRLSANNLAPYAHRLQSIDLCLCPNDMVEVFSGVGGHLSSLNAISLKIPPVSHVIHLDVSFPQVRHLSVDGVAINWDQCQNLVELNIRNLPPAFCPSIPQVQGIFRRSPNLKHVRLEALVTPCLEATCESKLPIYLLNVEDMVISGPQASIAALLTTLKLGPQSRLRLYTSCSNDIFPHGLPQASSTNGDVIRIPTVRLSPHGLRLLYDGTKAWSEEPSRMLLSISAAQMPNIYNSLCALVDASCVTKLELNSGVLYSIPFKDLINLFANLGNLETLCTALNDLEELCTVLQMSLPTTASASSLSLSPISSSCSFKINYGSNSNSNSVQPLYVPRLRNLSFSKSADRWWNFKDRWLTTIAACLKYRQSRSYPVHTIEFLRCQGISTTSTKELADFVSQVVITEDIGTGSLF</sequence>
<proteinExistence type="predicted"/>
<dbReference type="AlphaFoldDB" id="A0A8H7Y4R0"/>
<accession>A0A8H7Y4R0</accession>
<evidence type="ECO:0008006" key="2">
    <source>
        <dbReference type="Google" id="ProtNLM"/>
    </source>
</evidence>
<gene>
    <name evidence="1" type="ORF">JR316_002999</name>
</gene>
<dbReference type="Gene3D" id="1.20.1280.50">
    <property type="match status" value="1"/>
</dbReference>
<protein>
    <recommendedName>
        <fullName evidence="2">F-box domain-containing protein</fullName>
    </recommendedName>
</protein>
<comment type="caution">
    <text evidence="1">The sequence shown here is derived from an EMBL/GenBank/DDBJ whole genome shotgun (WGS) entry which is preliminary data.</text>
</comment>
<name>A0A8H7Y4R0_PSICU</name>
<organism evidence="1">
    <name type="scientific">Psilocybe cubensis</name>
    <name type="common">Psychedelic mushroom</name>
    <name type="synonym">Stropharia cubensis</name>
    <dbReference type="NCBI Taxonomy" id="181762"/>
    <lineage>
        <taxon>Eukaryota</taxon>
        <taxon>Fungi</taxon>
        <taxon>Dikarya</taxon>
        <taxon>Basidiomycota</taxon>
        <taxon>Agaricomycotina</taxon>
        <taxon>Agaricomycetes</taxon>
        <taxon>Agaricomycetidae</taxon>
        <taxon>Agaricales</taxon>
        <taxon>Agaricineae</taxon>
        <taxon>Strophariaceae</taxon>
        <taxon>Psilocybe</taxon>
    </lineage>
</organism>
<evidence type="ECO:0000313" key="1">
    <source>
        <dbReference type="EMBL" id="KAG5170924.1"/>
    </source>
</evidence>
<dbReference type="EMBL" id="JAFIQS010000003">
    <property type="protein sequence ID" value="KAG5170924.1"/>
    <property type="molecule type" value="Genomic_DNA"/>
</dbReference>